<feature type="transmembrane region" description="Helical" evidence="5">
    <location>
        <begin position="214"/>
        <end position="236"/>
    </location>
</feature>
<sequence length="308" mass="35062">SASQRLLREPEVQPLLLLSVSDLLLAVCWLVGASLFSQDCSRPADCYNLHTAEQMLYMSSFLYTLNYIWRLYAGVRTRFFCSINGFPVQVRRRNVDVRKCACGCRVLPALLMTPVFVQGNVHRCYANLSQPYRCLLMQTGALFLTPEQQQQQQGACRLLYNYRIAVFLTTFLITLMGIVLMGKARRIYRRVVTSAGYLGDRQWASFRVVDRRMLLYPSVFIFCWGPAVYLAAARLFRPTAARGLASVVLYIAQAFTSGSQGFLNCLVYGWTHTQFRSASRRISFRDADTQTPLLRSQKRGYDALRASG</sequence>
<evidence type="ECO:0000256" key="5">
    <source>
        <dbReference type="SAM" id="Phobius"/>
    </source>
</evidence>
<accession>A0A667Y180</accession>
<dbReference type="FunCoup" id="A0A667Y180">
    <property type="interactions" value="563"/>
</dbReference>
<reference evidence="6" key="3">
    <citation type="submission" date="2025-09" db="UniProtKB">
        <authorList>
            <consortium name="Ensembl"/>
        </authorList>
    </citation>
    <scope>IDENTIFICATION</scope>
</reference>
<comment type="subcellular location">
    <subcellularLocation>
        <location evidence="1">Membrane</location>
        <topology evidence="1">Multi-pass membrane protein</topology>
    </subcellularLocation>
</comment>
<dbReference type="GO" id="GO:0004930">
    <property type="term" value="F:G protein-coupled receptor activity"/>
    <property type="evidence" value="ECO:0007669"/>
    <property type="project" value="TreeGrafter"/>
</dbReference>
<dbReference type="GeneTree" id="ENSGT00390000003209"/>
<evidence type="ECO:0000256" key="1">
    <source>
        <dbReference type="ARBA" id="ARBA00004141"/>
    </source>
</evidence>
<keyword evidence="7" id="KW-1185">Reference proteome</keyword>
<proteinExistence type="predicted"/>
<organism evidence="6 7">
    <name type="scientific">Myripristis murdjan</name>
    <name type="common">pinecone soldierfish</name>
    <dbReference type="NCBI Taxonomy" id="586833"/>
    <lineage>
        <taxon>Eukaryota</taxon>
        <taxon>Metazoa</taxon>
        <taxon>Chordata</taxon>
        <taxon>Craniata</taxon>
        <taxon>Vertebrata</taxon>
        <taxon>Euteleostomi</taxon>
        <taxon>Actinopterygii</taxon>
        <taxon>Neopterygii</taxon>
        <taxon>Teleostei</taxon>
        <taxon>Neoteleostei</taxon>
        <taxon>Acanthomorphata</taxon>
        <taxon>Holocentriformes</taxon>
        <taxon>Holocentridae</taxon>
        <taxon>Myripristis</taxon>
    </lineage>
</organism>
<evidence type="ECO:0000256" key="3">
    <source>
        <dbReference type="ARBA" id="ARBA00022989"/>
    </source>
</evidence>
<keyword evidence="3 5" id="KW-1133">Transmembrane helix</keyword>
<dbReference type="GO" id="GO:0005886">
    <property type="term" value="C:plasma membrane"/>
    <property type="evidence" value="ECO:0007669"/>
    <property type="project" value="TreeGrafter"/>
</dbReference>
<keyword evidence="4 5" id="KW-0472">Membrane</keyword>
<feature type="transmembrane region" description="Helical" evidence="5">
    <location>
        <begin position="248"/>
        <end position="271"/>
    </location>
</feature>
<gene>
    <name evidence="6" type="primary">tmem116</name>
</gene>
<dbReference type="Ensembl" id="ENSMMDT00005024164.1">
    <property type="protein sequence ID" value="ENSMMDP00005023655.1"/>
    <property type="gene ID" value="ENSMMDG00005011399.1"/>
</dbReference>
<dbReference type="PANTHER" id="PTHR23112">
    <property type="entry name" value="G PROTEIN-COUPLED RECEPTOR 157-RELATED"/>
    <property type="match status" value="1"/>
</dbReference>
<feature type="transmembrane region" description="Helical" evidence="5">
    <location>
        <begin position="160"/>
        <end position="180"/>
    </location>
</feature>
<evidence type="ECO:0000313" key="7">
    <source>
        <dbReference type="Proteomes" id="UP000472263"/>
    </source>
</evidence>
<reference evidence="6" key="2">
    <citation type="submission" date="2025-08" db="UniProtKB">
        <authorList>
            <consortium name="Ensembl"/>
        </authorList>
    </citation>
    <scope>IDENTIFICATION</scope>
</reference>
<evidence type="ECO:0000256" key="2">
    <source>
        <dbReference type="ARBA" id="ARBA00022692"/>
    </source>
</evidence>
<protein>
    <submittedName>
        <fullName evidence="6">Transmembrane protein 116</fullName>
    </submittedName>
</protein>
<dbReference type="Proteomes" id="UP000472263">
    <property type="component" value="Chromosome 16"/>
</dbReference>
<dbReference type="AlphaFoldDB" id="A0A667Y180"/>
<feature type="transmembrane region" description="Helical" evidence="5">
    <location>
        <begin position="15"/>
        <end position="36"/>
    </location>
</feature>
<reference evidence="6" key="1">
    <citation type="submission" date="2019-06" db="EMBL/GenBank/DDBJ databases">
        <authorList>
            <consortium name="Wellcome Sanger Institute Data Sharing"/>
        </authorList>
    </citation>
    <scope>NUCLEOTIDE SEQUENCE [LARGE SCALE GENOMIC DNA]</scope>
</reference>
<dbReference type="InParanoid" id="A0A667Y180"/>
<name>A0A667Y180_9TELE</name>
<keyword evidence="2 5" id="KW-0812">Transmembrane</keyword>
<dbReference type="Gene3D" id="1.20.1070.10">
    <property type="entry name" value="Rhodopsin 7-helix transmembrane proteins"/>
    <property type="match status" value="1"/>
</dbReference>
<dbReference type="GO" id="GO:0007189">
    <property type="term" value="P:adenylate cyclase-activating G protein-coupled receptor signaling pathway"/>
    <property type="evidence" value="ECO:0007669"/>
    <property type="project" value="TreeGrafter"/>
</dbReference>
<dbReference type="SUPFAM" id="SSF81321">
    <property type="entry name" value="Family A G protein-coupled receptor-like"/>
    <property type="match status" value="1"/>
</dbReference>
<dbReference type="PANTHER" id="PTHR23112:SF0">
    <property type="entry name" value="TRANSMEMBRANE PROTEIN 116"/>
    <property type="match status" value="1"/>
</dbReference>
<evidence type="ECO:0000313" key="6">
    <source>
        <dbReference type="Ensembl" id="ENSMMDP00005023655.1"/>
    </source>
</evidence>
<evidence type="ECO:0000256" key="4">
    <source>
        <dbReference type="ARBA" id="ARBA00023136"/>
    </source>
</evidence>